<dbReference type="AlphaFoldDB" id="A0A9N9NTU2"/>
<evidence type="ECO:0000313" key="1">
    <source>
        <dbReference type="EMBL" id="CAG8763359.1"/>
    </source>
</evidence>
<reference evidence="1" key="1">
    <citation type="submission" date="2021-06" db="EMBL/GenBank/DDBJ databases">
        <authorList>
            <person name="Kallberg Y."/>
            <person name="Tangrot J."/>
            <person name="Rosling A."/>
        </authorList>
    </citation>
    <scope>NUCLEOTIDE SEQUENCE</scope>
    <source>
        <strain evidence="1">IN212</strain>
    </source>
</reference>
<comment type="caution">
    <text evidence="1">The sequence shown here is derived from an EMBL/GenBank/DDBJ whole genome shotgun (WGS) entry which is preliminary data.</text>
</comment>
<sequence>NFLLLKVLKKSNLSHAGAINLSLCNARVSDICDKHEFTLNFL</sequence>
<proteinExistence type="predicted"/>
<protein>
    <submittedName>
        <fullName evidence="1">4268_t:CDS:1</fullName>
    </submittedName>
</protein>
<evidence type="ECO:0000313" key="2">
    <source>
        <dbReference type="Proteomes" id="UP000789396"/>
    </source>
</evidence>
<accession>A0A9N9NTU2</accession>
<feature type="non-terminal residue" evidence="1">
    <location>
        <position position="42"/>
    </location>
</feature>
<name>A0A9N9NTU2_9GLOM</name>
<organism evidence="1 2">
    <name type="scientific">Racocetra fulgida</name>
    <dbReference type="NCBI Taxonomy" id="60492"/>
    <lineage>
        <taxon>Eukaryota</taxon>
        <taxon>Fungi</taxon>
        <taxon>Fungi incertae sedis</taxon>
        <taxon>Mucoromycota</taxon>
        <taxon>Glomeromycotina</taxon>
        <taxon>Glomeromycetes</taxon>
        <taxon>Diversisporales</taxon>
        <taxon>Gigasporaceae</taxon>
        <taxon>Racocetra</taxon>
    </lineage>
</organism>
<dbReference type="EMBL" id="CAJVPZ010042215">
    <property type="protein sequence ID" value="CAG8763359.1"/>
    <property type="molecule type" value="Genomic_DNA"/>
</dbReference>
<feature type="non-terminal residue" evidence="1">
    <location>
        <position position="1"/>
    </location>
</feature>
<gene>
    <name evidence="1" type="ORF">RFULGI_LOCUS14485</name>
</gene>
<keyword evidence="2" id="KW-1185">Reference proteome</keyword>
<dbReference type="Proteomes" id="UP000789396">
    <property type="component" value="Unassembled WGS sequence"/>
</dbReference>